<organism evidence="3 4">
    <name type="scientific">Paracoccus amoyensis</name>
    <dbReference type="NCBI Taxonomy" id="2760093"/>
    <lineage>
        <taxon>Bacteria</taxon>
        <taxon>Pseudomonadati</taxon>
        <taxon>Pseudomonadota</taxon>
        <taxon>Alphaproteobacteria</taxon>
        <taxon>Rhodobacterales</taxon>
        <taxon>Paracoccaceae</taxon>
        <taxon>Paracoccus</taxon>
    </lineage>
</organism>
<dbReference type="CDD" id="cd00093">
    <property type="entry name" value="HTH_XRE"/>
    <property type="match status" value="1"/>
</dbReference>
<dbReference type="Pfam" id="PF09722">
    <property type="entry name" value="Xre_MbcA_ParS_C"/>
    <property type="match status" value="1"/>
</dbReference>
<sequence>MAQVRSDLAVRSGGGPIVTKAVVNASDRLNISARDLAKILGVSPATASRMRNGQHVVKADTKPYELSVLLIRLYRSLDAIIGGDDKVAASWLNNENTALGGKPAMLIQNVEGLSDVVRYLDCRRAPV</sequence>
<dbReference type="GO" id="GO:0003677">
    <property type="term" value="F:DNA binding"/>
    <property type="evidence" value="ECO:0007669"/>
    <property type="project" value="InterPro"/>
</dbReference>
<name>A0A926JAT0_9RHOB</name>
<proteinExistence type="predicted"/>
<dbReference type="InterPro" id="IPR001387">
    <property type="entry name" value="Cro/C1-type_HTH"/>
</dbReference>
<feature type="domain" description="Antitoxin Xre-like helix-turn-helix" evidence="2">
    <location>
        <begin position="18"/>
        <end position="60"/>
    </location>
</feature>
<dbReference type="InterPro" id="IPR024467">
    <property type="entry name" value="Xre/MbcA/ParS-like_toxin-bd"/>
</dbReference>
<dbReference type="Pfam" id="PF20432">
    <property type="entry name" value="Xre-like-HTH"/>
    <property type="match status" value="1"/>
</dbReference>
<evidence type="ECO:0000313" key="3">
    <source>
        <dbReference type="EMBL" id="MBC9246371.1"/>
    </source>
</evidence>
<evidence type="ECO:0000259" key="2">
    <source>
        <dbReference type="Pfam" id="PF20432"/>
    </source>
</evidence>
<dbReference type="SUPFAM" id="SSF47413">
    <property type="entry name" value="lambda repressor-like DNA-binding domains"/>
    <property type="match status" value="1"/>
</dbReference>
<keyword evidence="4" id="KW-1185">Reference proteome</keyword>
<dbReference type="InterPro" id="IPR010982">
    <property type="entry name" value="Lambda_DNA-bd_dom_sf"/>
</dbReference>
<reference evidence="3" key="1">
    <citation type="submission" date="2020-08" db="EMBL/GenBank/DDBJ databases">
        <title>Paracoccus amoyensis sp. nov., isolated from the surface seawater at coast of Xiamen, Fujian.</title>
        <authorList>
            <person name="Lyu L."/>
        </authorList>
    </citation>
    <scope>NUCLEOTIDE SEQUENCE</scope>
    <source>
        <strain evidence="3">11-3</strain>
    </source>
</reference>
<comment type="caution">
    <text evidence="3">The sequence shown here is derived from an EMBL/GenBank/DDBJ whole genome shotgun (WGS) entry which is preliminary data.</text>
</comment>
<dbReference type="AlphaFoldDB" id="A0A926JAT0"/>
<dbReference type="Gene3D" id="1.10.260.40">
    <property type="entry name" value="lambda repressor-like DNA-binding domains"/>
    <property type="match status" value="1"/>
</dbReference>
<protein>
    <submittedName>
        <fullName evidence="3">DUF2384 domain-containing protein</fullName>
    </submittedName>
</protein>
<dbReference type="InterPro" id="IPR046847">
    <property type="entry name" value="Xre-like_HTH"/>
</dbReference>
<evidence type="ECO:0000259" key="1">
    <source>
        <dbReference type="Pfam" id="PF09722"/>
    </source>
</evidence>
<dbReference type="EMBL" id="JACOQL010000002">
    <property type="protein sequence ID" value="MBC9246371.1"/>
    <property type="molecule type" value="Genomic_DNA"/>
</dbReference>
<accession>A0A926JAT0</accession>
<feature type="domain" description="Antitoxin Xre/MbcA/ParS-like toxin-binding" evidence="1">
    <location>
        <begin position="76"/>
        <end position="122"/>
    </location>
</feature>
<gene>
    <name evidence="3" type="ORF">H4P12_06515</name>
</gene>
<evidence type="ECO:0000313" key="4">
    <source>
        <dbReference type="Proteomes" id="UP000608594"/>
    </source>
</evidence>
<dbReference type="Proteomes" id="UP000608594">
    <property type="component" value="Unassembled WGS sequence"/>
</dbReference>